<dbReference type="EMBL" id="MPDM01000004">
    <property type="protein sequence ID" value="OKL49302.1"/>
    <property type="molecule type" value="Genomic_DNA"/>
</dbReference>
<dbReference type="Gene3D" id="1.10.10.10">
    <property type="entry name" value="Winged helix-like DNA-binding domain superfamily/Winged helix DNA-binding domain"/>
    <property type="match status" value="1"/>
</dbReference>
<protein>
    <submittedName>
        <fullName evidence="2">Uncharacterized protein</fullName>
    </submittedName>
</protein>
<dbReference type="SUPFAM" id="SSF46785">
    <property type="entry name" value="Winged helix' DNA-binding domain"/>
    <property type="match status" value="1"/>
</dbReference>
<reference evidence="3" key="1">
    <citation type="submission" date="2016-11" db="EMBL/GenBank/DDBJ databases">
        <title>Actinomyces gypaetusis sp. nov. isolated from Gypaetus barbatus in Qinghai Tibet Plateau China.</title>
        <authorList>
            <person name="Meng X."/>
        </authorList>
    </citation>
    <scope>NUCLEOTIDE SEQUENCE [LARGE SCALE GENOMIC DNA]</scope>
    <source>
        <strain evidence="3">DSM 15383</strain>
    </source>
</reference>
<dbReference type="AlphaFoldDB" id="A0A1Q5PP63"/>
<dbReference type="InterPro" id="IPR036390">
    <property type="entry name" value="WH_DNA-bd_sf"/>
</dbReference>
<keyword evidence="3" id="KW-1185">Reference proteome</keyword>
<accession>A0A1Q5PP63</accession>
<dbReference type="RefSeq" id="WP_075361542.1">
    <property type="nucleotide sequence ID" value="NZ_MPDM01000004.1"/>
</dbReference>
<comment type="caution">
    <text evidence="2">The sequence shown here is derived from an EMBL/GenBank/DDBJ whole genome shotgun (WGS) entry which is preliminary data.</text>
</comment>
<dbReference type="InterPro" id="IPR036388">
    <property type="entry name" value="WH-like_DNA-bd_sf"/>
</dbReference>
<evidence type="ECO:0000313" key="2">
    <source>
        <dbReference type="EMBL" id="OKL49302.1"/>
    </source>
</evidence>
<organism evidence="2 3">
    <name type="scientific">Boudabousia marimammalium</name>
    <dbReference type="NCBI Taxonomy" id="156892"/>
    <lineage>
        <taxon>Bacteria</taxon>
        <taxon>Bacillati</taxon>
        <taxon>Actinomycetota</taxon>
        <taxon>Actinomycetes</taxon>
        <taxon>Actinomycetales</taxon>
        <taxon>Actinomycetaceae</taxon>
        <taxon>Boudabousia</taxon>
    </lineage>
</organism>
<sequence>MANRRKPTAAWRCDALLNQLSKRGWGELAGGKWQGQRTVLTVLANSFPYGRAEGRITATQIADKAGLSERWVRRLLQEMEQLGLIAWRRGGILRGKPSTSFIQIVKSKIVELINFATIQHDAAIALRRARFAMRLAGVRKTTNAVEPTVGIKKQDYKYVGHSHAELDSSLPYQGKGTTRLSGVVDRTVIEDSAEEIPLKELFTMMEHRYRSNCDCTTCSYWRKSQEHREELKRKQEEERKRELEERLARQKAEEEQSLQDHAAMLKARYPHLATSKERALAWMSEQSAAAKARAKARAKAEEERRKELALAF</sequence>
<dbReference type="STRING" id="156892.BM477_04795"/>
<dbReference type="OrthoDB" id="3268848at2"/>
<evidence type="ECO:0000256" key="1">
    <source>
        <dbReference type="SAM" id="Coils"/>
    </source>
</evidence>
<evidence type="ECO:0000313" key="3">
    <source>
        <dbReference type="Proteomes" id="UP000186465"/>
    </source>
</evidence>
<proteinExistence type="predicted"/>
<name>A0A1Q5PP63_9ACTO</name>
<dbReference type="Proteomes" id="UP000186465">
    <property type="component" value="Unassembled WGS sequence"/>
</dbReference>
<gene>
    <name evidence="2" type="ORF">BM477_04795</name>
</gene>
<feature type="coiled-coil region" evidence="1">
    <location>
        <begin position="224"/>
        <end position="260"/>
    </location>
</feature>
<keyword evidence="1" id="KW-0175">Coiled coil</keyword>